<dbReference type="PANTHER" id="PTHR10997:SF7">
    <property type="entry name" value="IMPORTIN-11"/>
    <property type="match status" value="1"/>
</dbReference>
<keyword evidence="3" id="KW-0813">Transport</keyword>
<reference evidence="6 7" key="1">
    <citation type="submission" date="2019-02" db="EMBL/GenBank/DDBJ databases">
        <title>Genome sequencing of the rare red list fungi Antrodiella citrinella (Flaviporus citrinellus).</title>
        <authorList>
            <person name="Buettner E."/>
            <person name="Kellner H."/>
        </authorList>
    </citation>
    <scope>NUCLEOTIDE SEQUENCE [LARGE SCALE GENOMIC DNA]</scope>
    <source>
        <strain evidence="6 7">DSM 108506</strain>
    </source>
</reference>
<dbReference type="Gene3D" id="1.25.10.10">
    <property type="entry name" value="Leucine-rich Repeat Variant"/>
    <property type="match status" value="1"/>
</dbReference>
<comment type="subcellular location">
    <subcellularLocation>
        <location evidence="1">Nucleus</location>
    </subcellularLocation>
</comment>
<dbReference type="SMART" id="SM00913">
    <property type="entry name" value="IBN_N"/>
    <property type="match status" value="1"/>
</dbReference>
<organism evidence="6 7">
    <name type="scientific">Antrodiella citrinella</name>
    <dbReference type="NCBI Taxonomy" id="2447956"/>
    <lineage>
        <taxon>Eukaryota</taxon>
        <taxon>Fungi</taxon>
        <taxon>Dikarya</taxon>
        <taxon>Basidiomycota</taxon>
        <taxon>Agaricomycotina</taxon>
        <taxon>Agaricomycetes</taxon>
        <taxon>Polyporales</taxon>
        <taxon>Steccherinaceae</taxon>
        <taxon>Antrodiella</taxon>
    </lineage>
</organism>
<evidence type="ECO:0000313" key="6">
    <source>
        <dbReference type="EMBL" id="THH33687.1"/>
    </source>
</evidence>
<evidence type="ECO:0000256" key="2">
    <source>
        <dbReference type="ARBA" id="ARBA00007991"/>
    </source>
</evidence>
<dbReference type="InterPro" id="IPR016024">
    <property type="entry name" value="ARM-type_fold"/>
</dbReference>
<comment type="similarity">
    <text evidence="2">Belongs to the importin beta family.</text>
</comment>
<sequence>MSRPLHALASEERQVNVSTDELFQVICDAASQDPAKIKTSTDRLKQLLDMTGSFDALSEIAAQRNLPLHVRQQSIIQLKNAVGHHWRARRLVLPEQRDKIKARCLSLVNEPDDVISECNQVIIAKIARQDFPATWPNLVQELVTIIDVNLAARFTAGPSEFLPLRRALELLHAVTKEFSNMKMMLGLRVMAQIVEATHLKLQGYYSAIASSLTTMDPANISTPRITEDILLAHLVFKCLTKCASWSYQKVKGTTEQKQIDQWELVKSTVLQLKDLSERRIQLVLALQSTVPWDPVTTQSITYLTRHIYVFGKFFRRLLQLDAARFVSLPMSSDLVFYYWNKVVQATSSPSGYIANSLTAIFPIRFLVQGMVVFRDSLAQWSPTRRDGTVNVQALDRTFVEEAVKMLVTRFIPLNPSDLEDWMADPEEWVNVEERDNDQWEYEIRPCGERVLMTLSNQCRDFVDPLLKTTWDEVKGLDATDLSTILQKEAVYCAIGRCTSHLRDLIPFTDWLQGDLAREARGINPSYPILKRRIAWLIGKWVSSGSATCNNPATWEILVHLLQDRGPGTDAVTLDFKIDIFAPFLSPVVHELVKLVSEAETLESKRRISNALNTIIECAGVQVVPLMHAIADPIPQLWMSSGQDWLFKAVLLETVSKLIGSSKDHSAPLTALVVPMLRDCFSAGAITQLDEDGLNLWLIALRNSTTIDAVNGSPGLAELFPIAIDLIANNLDLTSKVVAVMESYFLLDAPRLLQAYGKELFTAFKTGMSQSLAVTIQGMLSALNLLLQITGTYTVWAEPIHTSGLFAHLVKDLAEEKLPSVVLTHFVHVLSRIAIADNRLFVHLMSLVPTVVNMTERQAWDEVLLQWWTRFDNMYEPAHRKLTAMGIARLAATGRPDVLDRLPTDLCNMWTDVFSEIREAVERAADEGSETLTLYWDRQPEELFADCKNTLEFDRRKTAFETDIVRTTPLTAYIVFYENYLSKIDPTVMKQMQKDLTNLGP</sequence>
<dbReference type="Pfam" id="PF25758">
    <property type="entry name" value="TPR_IPO11"/>
    <property type="match status" value="1"/>
</dbReference>
<keyword evidence="7" id="KW-1185">Reference proteome</keyword>
<keyword evidence="4" id="KW-0539">Nucleus</keyword>
<dbReference type="GO" id="GO:0005829">
    <property type="term" value="C:cytosol"/>
    <property type="evidence" value="ECO:0007669"/>
    <property type="project" value="TreeGrafter"/>
</dbReference>
<dbReference type="OrthoDB" id="361693at2759"/>
<evidence type="ECO:0000256" key="3">
    <source>
        <dbReference type="ARBA" id="ARBA00022448"/>
    </source>
</evidence>
<protein>
    <recommendedName>
        <fullName evidence="5">Importin N-terminal domain-containing protein</fullName>
    </recommendedName>
</protein>
<dbReference type="GO" id="GO:0005635">
    <property type="term" value="C:nuclear envelope"/>
    <property type="evidence" value="ECO:0007669"/>
    <property type="project" value="TreeGrafter"/>
</dbReference>
<dbReference type="GO" id="GO:0031267">
    <property type="term" value="F:small GTPase binding"/>
    <property type="evidence" value="ECO:0007669"/>
    <property type="project" value="InterPro"/>
</dbReference>
<dbReference type="InterPro" id="IPR058669">
    <property type="entry name" value="TPR_IPO7/11-like"/>
</dbReference>
<evidence type="ECO:0000313" key="7">
    <source>
        <dbReference type="Proteomes" id="UP000308730"/>
    </source>
</evidence>
<name>A0A4S4N656_9APHY</name>
<dbReference type="InterPro" id="IPR001494">
    <property type="entry name" value="Importin-beta_N"/>
</dbReference>
<gene>
    <name evidence="6" type="ORF">EUX98_g583</name>
</gene>
<comment type="caution">
    <text evidence="6">The sequence shown here is derived from an EMBL/GenBank/DDBJ whole genome shotgun (WGS) entry which is preliminary data.</text>
</comment>
<dbReference type="EMBL" id="SGPM01000004">
    <property type="protein sequence ID" value="THH33687.1"/>
    <property type="molecule type" value="Genomic_DNA"/>
</dbReference>
<accession>A0A4S4N656</accession>
<feature type="domain" description="Importin N-terminal" evidence="5">
    <location>
        <begin position="40"/>
        <end position="110"/>
    </location>
</feature>
<dbReference type="Pfam" id="PF03810">
    <property type="entry name" value="IBN_N"/>
    <property type="match status" value="1"/>
</dbReference>
<dbReference type="SUPFAM" id="SSF48371">
    <property type="entry name" value="ARM repeat"/>
    <property type="match status" value="1"/>
</dbReference>
<dbReference type="Proteomes" id="UP000308730">
    <property type="component" value="Unassembled WGS sequence"/>
</dbReference>
<dbReference type="PANTHER" id="PTHR10997">
    <property type="entry name" value="IMPORTIN-7, 8, 11"/>
    <property type="match status" value="1"/>
</dbReference>
<dbReference type="InterPro" id="IPR011989">
    <property type="entry name" value="ARM-like"/>
</dbReference>
<dbReference type="PROSITE" id="PS50166">
    <property type="entry name" value="IMPORTIN_B_NT"/>
    <property type="match status" value="1"/>
</dbReference>
<dbReference type="GO" id="GO:0006606">
    <property type="term" value="P:protein import into nucleus"/>
    <property type="evidence" value="ECO:0007669"/>
    <property type="project" value="TreeGrafter"/>
</dbReference>
<evidence type="ECO:0000259" key="5">
    <source>
        <dbReference type="PROSITE" id="PS50166"/>
    </source>
</evidence>
<evidence type="ECO:0000256" key="4">
    <source>
        <dbReference type="ARBA" id="ARBA00023242"/>
    </source>
</evidence>
<dbReference type="AlphaFoldDB" id="A0A4S4N656"/>
<proteinExistence type="inferred from homology"/>
<evidence type="ECO:0000256" key="1">
    <source>
        <dbReference type="ARBA" id="ARBA00004123"/>
    </source>
</evidence>